<evidence type="ECO:0000313" key="2">
    <source>
        <dbReference type="EMBL" id="BBH92207.1"/>
    </source>
</evidence>
<gene>
    <name evidence="2" type="ORF">KTA_04060</name>
</gene>
<organism evidence="2">
    <name type="scientific">Thermogemmatispora argillosa</name>
    <dbReference type="NCBI Taxonomy" id="2045280"/>
    <lineage>
        <taxon>Bacteria</taxon>
        <taxon>Bacillati</taxon>
        <taxon>Chloroflexota</taxon>
        <taxon>Ktedonobacteria</taxon>
        <taxon>Thermogemmatisporales</taxon>
        <taxon>Thermogemmatisporaceae</taxon>
        <taxon>Thermogemmatispora</taxon>
    </lineage>
</organism>
<name>A0A455SV02_9CHLR</name>
<dbReference type="EMBL" id="AP019377">
    <property type="protein sequence ID" value="BBH92207.1"/>
    <property type="molecule type" value="Genomic_DNA"/>
</dbReference>
<protein>
    <recommendedName>
        <fullName evidence="1">Methyltransferase domain-containing protein</fullName>
    </recommendedName>
</protein>
<accession>A0A455SV02</accession>
<dbReference type="InterPro" id="IPR041698">
    <property type="entry name" value="Methyltransf_25"/>
</dbReference>
<evidence type="ECO:0000259" key="1">
    <source>
        <dbReference type="Pfam" id="PF13649"/>
    </source>
</evidence>
<dbReference type="Pfam" id="PF13649">
    <property type="entry name" value="Methyltransf_25"/>
    <property type="match status" value="1"/>
</dbReference>
<reference evidence="2" key="1">
    <citation type="submission" date="2018-12" db="EMBL/GenBank/DDBJ databases">
        <title>Novel natural products biosynthetic potential of the class Ktedonobacteria.</title>
        <authorList>
            <person name="Zheng Y."/>
            <person name="Saitou A."/>
            <person name="Wang C.M."/>
            <person name="Toyoda A."/>
            <person name="Minakuchi Y."/>
            <person name="Sekiguchi Y."/>
            <person name="Ueda K."/>
            <person name="Takano H."/>
            <person name="Sakai Y."/>
            <person name="Yokota A."/>
            <person name="Yabe S."/>
        </authorList>
    </citation>
    <scope>NUCLEOTIDE SEQUENCE</scope>
    <source>
        <strain evidence="2">A3-2</strain>
    </source>
</reference>
<feature type="domain" description="Methyltransferase" evidence="1">
    <location>
        <begin position="21"/>
        <end position="101"/>
    </location>
</feature>
<dbReference type="CDD" id="cd02440">
    <property type="entry name" value="AdoMet_MTases"/>
    <property type="match status" value="1"/>
</dbReference>
<proteinExistence type="predicted"/>
<dbReference type="Gene3D" id="3.40.50.150">
    <property type="entry name" value="Vaccinia Virus protein VP39"/>
    <property type="match status" value="1"/>
</dbReference>
<dbReference type="InterPro" id="IPR029063">
    <property type="entry name" value="SAM-dependent_MTases_sf"/>
</dbReference>
<dbReference type="AlphaFoldDB" id="A0A455SV02"/>
<sequence>MPRLGLWPWRLGAGIGLCLSQVQIPGVDLSPQMIAQTREQTCSRGLEMENAHFQVTDVLLPLAPADGSFELLSSRLLCSFLLPAAWPLRLSECRYLLKSGGVIRLTEGEKPLATSGTLERISALGTQALRRAGQHFSPNGGHVGIPQCYPGWSPGGLSAGLSVSGQVRVHGRWRPKAMTLPSRSTLSCWS</sequence>
<dbReference type="SUPFAM" id="SSF53335">
    <property type="entry name" value="S-adenosyl-L-methionine-dependent methyltransferases"/>
    <property type="match status" value="1"/>
</dbReference>